<gene>
    <name evidence="1" type="ORF">BACCIP111899_03337</name>
</gene>
<reference evidence="1 2" key="1">
    <citation type="submission" date="2021-10" db="EMBL/GenBank/DDBJ databases">
        <authorList>
            <person name="Criscuolo A."/>
        </authorList>
    </citation>
    <scope>NUCLEOTIDE SEQUENCE [LARGE SCALE GENOMIC DNA]</scope>
    <source>
        <strain evidence="2">CIP 111899</strain>
    </source>
</reference>
<comment type="caution">
    <text evidence="1">The sequence shown here is derived from an EMBL/GenBank/DDBJ whole genome shotgun (WGS) entry which is preliminary data.</text>
</comment>
<dbReference type="Proteomes" id="UP000789423">
    <property type="component" value="Unassembled WGS sequence"/>
</dbReference>
<evidence type="ECO:0000313" key="1">
    <source>
        <dbReference type="EMBL" id="CAG9614110.1"/>
    </source>
</evidence>
<sequence>MFAKRQTVNHSAEKYVTQLEVSKEQSLYRAVWRWIG</sequence>
<organism evidence="1 2">
    <name type="scientific">Bacillus rhizoplanae</name>
    <dbReference type="NCBI Taxonomy" id="2880966"/>
    <lineage>
        <taxon>Bacteria</taxon>
        <taxon>Bacillati</taxon>
        <taxon>Bacillota</taxon>
        <taxon>Bacilli</taxon>
        <taxon>Bacillales</taxon>
        <taxon>Bacillaceae</taxon>
        <taxon>Bacillus</taxon>
    </lineage>
</organism>
<keyword evidence="2" id="KW-1185">Reference proteome</keyword>
<dbReference type="EMBL" id="CAKJTI010000022">
    <property type="protein sequence ID" value="CAG9614110.1"/>
    <property type="molecule type" value="Genomic_DNA"/>
</dbReference>
<evidence type="ECO:0000313" key="2">
    <source>
        <dbReference type="Proteomes" id="UP000789423"/>
    </source>
</evidence>
<name>A0ABM8YE94_9BACI</name>
<protein>
    <submittedName>
        <fullName evidence="1">Uncharacterized protein</fullName>
    </submittedName>
</protein>
<proteinExistence type="predicted"/>
<accession>A0ABM8YE94</accession>